<comment type="function">
    <text evidence="9">Component of the Mediator complex, a coactivator involved in the regulated transcription of nearly all RNA polymerase II-dependent genes. Mediator functions as a bridge to convey information from gene-specific regulatory proteins to the basal RNA polymerase II transcription machinery. Mediator is recruited to promoters by direct interactions with regulatory proteins and serves as a scaffold for the assembly of a functional preinitiation complex with RNA polymerase II and the general transcription factors.</text>
</comment>
<evidence type="ECO:0000256" key="1">
    <source>
        <dbReference type="ARBA" id="ARBA00004123"/>
    </source>
</evidence>
<evidence type="ECO:0000256" key="3">
    <source>
        <dbReference type="ARBA" id="ARBA00020612"/>
    </source>
</evidence>
<name>A0A9D3QHY3_MEGAT</name>
<dbReference type="OrthoDB" id="2281547at2759"/>
<dbReference type="GO" id="GO:0097067">
    <property type="term" value="P:cellular response to thyroid hormone stimulus"/>
    <property type="evidence" value="ECO:0007669"/>
    <property type="project" value="TreeGrafter"/>
</dbReference>
<protein>
    <recommendedName>
        <fullName evidence="3 9">Mediator of RNA polymerase II transcription subunit 1</fullName>
    </recommendedName>
    <alternativeName>
        <fullName evidence="8 9">Mediator complex subunit 1</fullName>
    </alternativeName>
</protein>
<evidence type="ECO:0000256" key="9">
    <source>
        <dbReference type="RuleBase" id="RU364059"/>
    </source>
</evidence>
<keyword evidence="6 9" id="KW-0804">Transcription</keyword>
<dbReference type="GO" id="GO:0016592">
    <property type="term" value="C:mediator complex"/>
    <property type="evidence" value="ECO:0007669"/>
    <property type="project" value="InterPro"/>
</dbReference>
<organism evidence="11 12">
    <name type="scientific">Megalops atlanticus</name>
    <name type="common">Tarpon</name>
    <name type="synonym">Clupea gigantea</name>
    <dbReference type="NCBI Taxonomy" id="7932"/>
    <lineage>
        <taxon>Eukaryota</taxon>
        <taxon>Metazoa</taxon>
        <taxon>Chordata</taxon>
        <taxon>Craniata</taxon>
        <taxon>Vertebrata</taxon>
        <taxon>Euteleostomi</taxon>
        <taxon>Actinopterygii</taxon>
        <taxon>Neopterygii</taxon>
        <taxon>Teleostei</taxon>
        <taxon>Elopiformes</taxon>
        <taxon>Megalopidae</taxon>
        <taxon>Megalops</taxon>
    </lineage>
</organism>
<proteinExistence type="inferred from homology"/>
<dbReference type="GO" id="GO:0042974">
    <property type="term" value="F:nuclear retinoic acid receptor binding"/>
    <property type="evidence" value="ECO:0007669"/>
    <property type="project" value="TreeGrafter"/>
</dbReference>
<evidence type="ECO:0000256" key="4">
    <source>
        <dbReference type="ARBA" id="ARBA00023015"/>
    </source>
</evidence>
<evidence type="ECO:0000259" key="10">
    <source>
        <dbReference type="Pfam" id="PF10744"/>
    </source>
</evidence>
<dbReference type="InterPro" id="IPR051999">
    <property type="entry name" value="Mediator_complex_subunit_1"/>
</dbReference>
<dbReference type="Proteomes" id="UP001046870">
    <property type="component" value="Chromosome 2"/>
</dbReference>
<dbReference type="InterPro" id="IPR019680">
    <property type="entry name" value="Mediator_Med1"/>
</dbReference>
<dbReference type="PANTHER" id="PTHR12881">
    <property type="entry name" value="MEDIATOR OF RNA POLYMERASE II TRANSCRIPTION SUBUNIT 1"/>
    <property type="match status" value="1"/>
</dbReference>
<dbReference type="AlphaFoldDB" id="A0A9D3QHY3"/>
<keyword evidence="12" id="KW-1185">Reference proteome</keyword>
<dbReference type="GO" id="GO:0045944">
    <property type="term" value="P:positive regulation of transcription by RNA polymerase II"/>
    <property type="evidence" value="ECO:0007669"/>
    <property type="project" value="UniProtKB-ARBA"/>
</dbReference>
<dbReference type="GO" id="GO:0042809">
    <property type="term" value="F:nuclear vitamin D receptor binding"/>
    <property type="evidence" value="ECO:0007669"/>
    <property type="project" value="TreeGrafter"/>
</dbReference>
<evidence type="ECO:0000313" key="12">
    <source>
        <dbReference type="Proteomes" id="UP001046870"/>
    </source>
</evidence>
<sequence>MVSRLETIAKWRGLGSHLSPTETTCYLTSDMFYLEVMLLPGGGVEDVKVAHHGEAPAHLEKDLIKISQLPRPLIHSSPHVDVVLNGRIGNATPRREGHPLSLEYYISPYDLLTEIPSTGSSGRVALVTVGASDSTHRLQRASLIPTPPQINLQGLPVCSPMDEVTSEVLPACFFLKLQPPLPMLSSFIHKMHLITETSMCEADLQWLPFPELLMGTSLRESICSALWEGDNAHFLVPLPENQMHSYVLSRDSWGIAALKGRWCTASPSPTPSMSPCCWSCLDTRLCSTPYWPAVSAPTSPSQVQSLPYTVRSVLNLSPASLCLFPFLTAAVLVCFW</sequence>
<reference evidence="11" key="1">
    <citation type="submission" date="2021-01" db="EMBL/GenBank/DDBJ databases">
        <authorList>
            <person name="Zahm M."/>
            <person name="Roques C."/>
            <person name="Cabau C."/>
            <person name="Klopp C."/>
            <person name="Donnadieu C."/>
            <person name="Jouanno E."/>
            <person name="Lampietro C."/>
            <person name="Louis A."/>
            <person name="Herpin A."/>
            <person name="Echchiki A."/>
            <person name="Berthelot C."/>
            <person name="Parey E."/>
            <person name="Roest-Crollius H."/>
            <person name="Braasch I."/>
            <person name="Postlethwait J."/>
            <person name="Bobe J."/>
            <person name="Montfort J."/>
            <person name="Bouchez O."/>
            <person name="Begum T."/>
            <person name="Mejri S."/>
            <person name="Adams A."/>
            <person name="Chen W.-J."/>
            <person name="Guiguen Y."/>
        </authorList>
    </citation>
    <scope>NUCLEOTIDE SEQUENCE</scope>
    <source>
        <strain evidence="11">YG-15Mar2019-1</strain>
        <tissue evidence="11">Brain</tissue>
    </source>
</reference>
<comment type="caution">
    <text evidence="11">The sequence shown here is derived from an EMBL/GenBank/DDBJ whole genome shotgun (WGS) entry which is preliminary data.</text>
</comment>
<evidence type="ECO:0000256" key="2">
    <source>
        <dbReference type="ARBA" id="ARBA00006210"/>
    </source>
</evidence>
<evidence type="ECO:0000256" key="6">
    <source>
        <dbReference type="ARBA" id="ARBA00023163"/>
    </source>
</evidence>
<evidence type="ECO:0000313" key="11">
    <source>
        <dbReference type="EMBL" id="KAG7488641.1"/>
    </source>
</evidence>
<dbReference type="EMBL" id="JAFDVH010000002">
    <property type="protein sequence ID" value="KAG7488641.1"/>
    <property type="molecule type" value="Genomic_DNA"/>
</dbReference>
<gene>
    <name evidence="11" type="ORF">MATL_G00037430</name>
</gene>
<evidence type="ECO:0000256" key="5">
    <source>
        <dbReference type="ARBA" id="ARBA00023159"/>
    </source>
</evidence>
<feature type="domain" description="Mediator complex subunit Med1" evidence="10">
    <location>
        <begin position="55"/>
        <end position="215"/>
    </location>
</feature>
<dbReference type="GO" id="GO:0003712">
    <property type="term" value="F:transcription coregulator activity"/>
    <property type="evidence" value="ECO:0007669"/>
    <property type="project" value="InterPro"/>
</dbReference>
<keyword evidence="7 9" id="KW-0539">Nucleus</keyword>
<comment type="subcellular location">
    <subcellularLocation>
        <location evidence="1 9">Nucleus</location>
    </subcellularLocation>
</comment>
<accession>A0A9D3QHY3</accession>
<evidence type="ECO:0000256" key="8">
    <source>
        <dbReference type="ARBA" id="ARBA00031254"/>
    </source>
</evidence>
<dbReference type="GO" id="GO:0046966">
    <property type="term" value="F:nuclear thyroid hormone receptor binding"/>
    <property type="evidence" value="ECO:0007669"/>
    <property type="project" value="TreeGrafter"/>
</dbReference>
<keyword evidence="4 9" id="KW-0805">Transcription regulation</keyword>
<evidence type="ECO:0000256" key="7">
    <source>
        <dbReference type="ARBA" id="ARBA00023242"/>
    </source>
</evidence>
<dbReference type="Pfam" id="PF10744">
    <property type="entry name" value="Med1"/>
    <property type="match status" value="1"/>
</dbReference>
<keyword evidence="5 9" id="KW-0010">Activator</keyword>
<dbReference type="PANTHER" id="PTHR12881:SF4">
    <property type="entry name" value="MEDIATOR OF RNA POLYMERASE II TRANSCRIPTION SUBUNIT 1"/>
    <property type="match status" value="1"/>
</dbReference>
<comment type="similarity">
    <text evidence="2 9">Belongs to the Mediator complex subunit 1 family.</text>
</comment>